<evidence type="ECO:0000256" key="7">
    <source>
        <dbReference type="RuleBase" id="RU363032"/>
    </source>
</evidence>
<dbReference type="CDD" id="cd06261">
    <property type="entry name" value="TM_PBP2"/>
    <property type="match status" value="1"/>
</dbReference>
<protein>
    <submittedName>
        <fullName evidence="9">ABC transporter permease</fullName>
    </submittedName>
</protein>
<dbReference type="InterPro" id="IPR000515">
    <property type="entry name" value="MetI-like"/>
</dbReference>
<feature type="transmembrane region" description="Helical" evidence="7">
    <location>
        <begin position="268"/>
        <end position="292"/>
    </location>
</feature>
<dbReference type="Proteomes" id="UP000029518">
    <property type="component" value="Chromosome"/>
</dbReference>
<evidence type="ECO:0000256" key="5">
    <source>
        <dbReference type="ARBA" id="ARBA00022989"/>
    </source>
</evidence>
<evidence type="ECO:0000256" key="3">
    <source>
        <dbReference type="ARBA" id="ARBA00022475"/>
    </source>
</evidence>
<accession>A0A089MN08</accession>
<comment type="similarity">
    <text evidence="7">Belongs to the binding-protein-dependent transport system permease family.</text>
</comment>
<dbReference type="AlphaFoldDB" id="A0A089MN08"/>
<sequence>MVGGKSAGERVFTSLTILIMVILMVITIYPFWFSLISSLNSGEDLLRGPVFLWPRELTWASWEKVLADPGILKAAWITASRTIIVTVISMLYTSMFAYAFSRSYLKRKQFYVIIGFASMYFSGGLIPSFMLMNWLGLYDNYLVYILPNIFGGFYNVIIFNANYKGIPDSLFESAKMDGASEFKIFFRIVIPLSKPVLAALSVFTAVNIWNDYGTTLYFTQSNSLQTLQYVILRLIQSNRAVENMMNTVDGSNLAVSQLLNSSDGHGLVTAHTIELAAMVIASIPMIVMYPFAQRFFVKGVLLGSVKE</sequence>
<evidence type="ECO:0000259" key="8">
    <source>
        <dbReference type="PROSITE" id="PS50928"/>
    </source>
</evidence>
<evidence type="ECO:0000313" key="9">
    <source>
        <dbReference type="EMBL" id="AIQ57879.1"/>
    </source>
</evidence>
<reference evidence="9" key="1">
    <citation type="submission" date="2014-08" db="EMBL/GenBank/DDBJ databases">
        <title>Comparative genomics of the Paenibacillus odorifer group.</title>
        <authorList>
            <person name="den Bakker H.C."/>
            <person name="Tsai Y.-C.Y.-C."/>
            <person name="Martin N."/>
            <person name="Korlach J."/>
            <person name="Wiedmann M."/>
        </authorList>
    </citation>
    <scope>NUCLEOTIDE SEQUENCE [LARGE SCALE GENOMIC DNA]</scope>
    <source>
        <strain evidence="9">DSM 13188</strain>
    </source>
</reference>
<dbReference type="SUPFAM" id="SSF161098">
    <property type="entry name" value="MetI-like"/>
    <property type="match status" value="1"/>
</dbReference>
<dbReference type="Pfam" id="PF00528">
    <property type="entry name" value="BPD_transp_1"/>
    <property type="match status" value="1"/>
</dbReference>
<proteinExistence type="inferred from homology"/>
<evidence type="ECO:0000256" key="4">
    <source>
        <dbReference type="ARBA" id="ARBA00022692"/>
    </source>
</evidence>
<feature type="transmembrane region" description="Helical" evidence="7">
    <location>
        <begin position="141"/>
        <end position="163"/>
    </location>
</feature>
<comment type="subcellular location">
    <subcellularLocation>
        <location evidence="1 7">Cell membrane</location>
        <topology evidence="1 7">Multi-pass membrane protein</topology>
    </subcellularLocation>
</comment>
<dbReference type="GO" id="GO:0055085">
    <property type="term" value="P:transmembrane transport"/>
    <property type="evidence" value="ECO:0007669"/>
    <property type="project" value="InterPro"/>
</dbReference>
<evidence type="ECO:0000256" key="2">
    <source>
        <dbReference type="ARBA" id="ARBA00022448"/>
    </source>
</evidence>
<keyword evidence="2 7" id="KW-0813">Transport</keyword>
<feature type="transmembrane region" description="Helical" evidence="7">
    <location>
        <begin position="184"/>
        <end position="209"/>
    </location>
</feature>
<dbReference type="OrthoDB" id="2546927at2"/>
<organism evidence="9 10">
    <name type="scientific">Paenibacillus borealis</name>
    <dbReference type="NCBI Taxonomy" id="160799"/>
    <lineage>
        <taxon>Bacteria</taxon>
        <taxon>Bacillati</taxon>
        <taxon>Bacillota</taxon>
        <taxon>Bacilli</taxon>
        <taxon>Bacillales</taxon>
        <taxon>Paenibacillaceae</taxon>
        <taxon>Paenibacillus</taxon>
    </lineage>
</organism>
<evidence type="ECO:0000256" key="1">
    <source>
        <dbReference type="ARBA" id="ARBA00004651"/>
    </source>
</evidence>
<dbReference type="Gene3D" id="1.10.3720.10">
    <property type="entry name" value="MetI-like"/>
    <property type="match status" value="1"/>
</dbReference>
<evidence type="ECO:0000313" key="10">
    <source>
        <dbReference type="Proteomes" id="UP000029518"/>
    </source>
</evidence>
<dbReference type="InterPro" id="IPR035906">
    <property type="entry name" value="MetI-like_sf"/>
</dbReference>
<dbReference type="PANTHER" id="PTHR43744">
    <property type="entry name" value="ABC TRANSPORTER PERMEASE PROTEIN MG189-RELATED-RELATED"/>
    <property type="match status" value="1"/>
</dbReference>
<dbReference type="PANTHER" id="PTHR43744:SF9">
    <property type="entry name" value="POLYGALACTURONAN_RHAMNOGALACTURONAN TRANSPORT SYSTEM PERMEASE PROTEIN YTCP"/>
    <property type="match status" value="1"/>
</dbReference>
<gene>
    <name evidence="9" type="ORF">PBOR_13770</name>
</gene>
<dbReference type="HOGENOM" id="CLU_016047_1_0_9"/>
<keyword evidence="6 7" id="KW-0472">Membrane</keyword>
<dbReference type="PROSITE" id="PS50928">
    <property type="entry name" value="ABC_TM1"/>
    <property type="match status" value="1"/>
</dbReference>
<keyword evidence="5 7" id="KW-1133">Transmembrane helix</keyword>
<evidence type="ECO:0000256" key="6">
    <source>
        <dbReference type="ARBA" id="ARBA00023136"/>
    </source>
</evidence>
<dbReference type="RefSeq" id="WP_042212253.1">
    <property type="nucleotide sequence ID" value="NZ_CP009285.1"/>
</dbReference>
<dbReference type="KEGG" id="pbd:PBOR_13770"/>
<keyword evidence="4 7" id="KW-0812">Transmembrane</keyword>
<keyword evidence="10" id="KW-1185">Reference proteome</keyword>
<keyword evidence="3" id="KW-1003">Cell membrane</keyword>
<feature type="transmembrane region" description="Helical" evidence="7">
    <location>
        <begin position="12"/>
        <end position="32"/>
    </location>
</feature>
<dbReference type="GO" id="GO:0005886">
    <property type="term" value="C:plasma membrane"/>
    <property type="evidence" value="ECO:0007669"/>
    <property type="project" value="UniProtKB-SubCell"/>
</dbReference>
<dbReference type="EMBL" id="CP009285">
    <property type="protein sequence ID" value="AIQ57879.1"/>
    <property type="molecule type" value="Genomic_DNA"/>
</dbReference>
<name>A0A089MN08_PAEBO</name>
<feature type="transmembrane region" description="Helical" evidence="7">
    <location>
        <begin position="74"/>
        <end position="98"/>
    </location>
</feature>
<feature type="transmembrane region" description="Helical" evidence="7">
    <location>
        <begin position="110"/>
        <end position="135"/>
    </location>
</feature>
<feature type="domain" description="ABC transmembrane type-1" evidence="8">
    <location>
        <begin position="75"/>
        <end position="286"/>
    </location>
</feature>